<name>A0A5B8XR79_9DELT</name>
<keyword evidence="5" id="KW-0547">Nucleotide-binding</keyword>
<feature type="active site" description="Nucleophile" evidence="4">
    <location>
        <position position="145"/>
    </location>
</feature>
<evidence type="ECO:0000256" key="1">
    <source>
        <dbReference type="ARBA" id="ARBA00022857"/>
    </source>
</evidence>
<dbReference type="InterPro" id="IPR020829">
    <property type="entry name" value="GlycerAld_3-P_DH_cat"/>
</dbReference>
<dbReference type="GO" id="GO:0005737">
    <property type="term" value="C:cytoplasm"/>
    <property type="evidence" value="ECO:0007669"/>
    <property type="project" value="InterPro"/>
</dbReference>
<dbReference type="SUPFAM" id="SSF51735">
    <property type="entry name" value="NAD(P)-binding Rossmann-fold domains"/>
    <property type="match status" value="1"/>
</dbReference>
<keyword evidence="3 5" id="KW-0520">NAD</keyword>
<dbReference type="Proteomes" id="UP000321595">
    <property type="component" value="Chromosome"/>
</dbReference>
<keyword evidence="2 7" id="KW-0560">Oxidoreductase</keyword>
<accession>A0A5B8XR79</accession>
<dbReference type="KEGG" id="bbae:FRD01_12990"/>
<dbReference type="GO" id="GO:0006096">
    <property type="term" value="P:glycolytic process"/>
    <property type="evidence" value="ECO:0007669"/>
    <property type="project" value="InterPro"/>
</dbReference>
<dbReference type="Gene3D" id="3.30.360.10">
    <property type="entry name" value="Dihydrodipicolinate Reductase, domain 2"/>
    <property type="match status" value="1"/>
</dbReference>
<dbReference type="CDD" id="cd02278">
    <property type="entry name" value="GAPDH_II_N"/>
    <property type="match status" value="1"/>
</dbReference>
<evidence type="ECO:0000256" key="4">
    <source>
        <dbReference type="PIRSR" id="PIRSR000149-1"/>
    </source>
</evidence>
<protein>
    <submittedName>
        <fullName evidence="7">Type II glyceraldehyde-3-phosphate dehydrogenase</fullName>
        <ecNumber evidence="7">1.2.1.59</ecNumber>
    </submittedName>
</protein>
<evidence type="ECO:0000259" key="6">
    <source>
        <dbReference type="SMART" id="SM00846"/>
    </source>
</evidence>
<sequence>MSNDNKILVGINGYGVIGKRVADAVRLQPDMELVGVSDVISDFRVGMAIQRDIHVFASVADKREAMEEAGIPVAGLLDDLLDQVDVIVDCTPKGIGAKNLQTYRDRGVKAIVQGGESHEATGHSFVAQANYESTLGLDATRVVSCNTTSTVRTLVALDDAGLLRRARGVLIRRATDPWESDHSGIMNTVVPERQIPSHQGPDAQTVVPGLDVVTIAAKASHTQSHQHFWIVDLAREATREEVLEVFRKTPRIATIRADEGVVALNSTIELMKDLGRPRGDMWEVALWEDILTVNGDQAYYTYQVDNQAIVIPETIDAIRALAGTVTDGAESIARTDKALGVQQSFLKH</sequence>
<evidence type="ECO:0000256" key="3">
    <source>
        <dbReference type="ARBA" id="ARBA00023027"/>
    </source>
</evidence>
<dbReference type="GO" id="GO:0008839">
    <property type="term" value="F:4-hydroxy-tetrahydrodipicolinate reductase"/>
    <property type="evidence" value="ECO:0007669"/>
    <property type="project" value="InterPro"/>
</dbReference>
<proteinExistence type="inferred from homology"/>
<dbReference type="InterPro" id="IPR006436">
    <property type="entry name" value="Glyceraldehyde-3-P_DH_2_arc"/>
</dbReference>
<dbReference type="OrthoDB" id="9779394at2"/>
<feature type="domain" description="Glyceraldehyde 3-phosphate dehydrogenase NAD(P) binding" evidence="6">
    <location>
        <begin position="7"/>
        <end position="145"/>
    </location>
</feature>
<evidence type="ECO:0000256" key="2">
    <source>
        <dbReference type="ARBA" id="ARBA00023002"/>
    </source>
</evidence>
<feature type="binding site" evidence="5">
    <location>
        <position position="38"/>
    </location>
    <ligand>
        <name>NAD(+)</name>
        <dbReference type="ChEBI" id="CHEBI:57540"/>
    </ligand>
</feature>
<dbReference type="EMBL" id="CP042467">
    <property type="protein sequence ID" value="QED28130.1"/>
    <property type="molecule type" value="Genomic_DNA"/>
</dbReference>
<dbReference type="HAMAP" id="MF_00559">
    <property type="entry name" value="G3P_dehdrog_arch"/>
    <property type="match status" value="1"/>
</dbReference>
<dbReference type="PIRSF" id="PIRSF000149">
    <property type="entry name" value="GAP_DH"/>
    <property type="match status" value="1"/>
</dbReference>
<dbReference type="GO" id="GO:0051287">
    <property type="term" value="F:NAD binding"/>
    <property type="evidence" value="ECO:0007669"/>
    <property type="project" value="InterPro"/>
</dbReference>
<dbReference type="InterPro" id="IPR020828">
    <property type="entry name" value="GlycerAld_3-P_DH_NAD(P)-bd"/>
</dbReference>
<dbReference type="Gene3D" id="3.40.50.720">
    <property type="entry name" value="NAD(P)-binding Rossmann-like Domain"/>
    <property type="match status" value="1"/>
</dbReference>
<dbReference type="InterPro" id="IPR020831">
    <property type="entry name" value="GlycerAld/Erythrose_P_DH"/>
</dbReference>
<dbReference type="SMART" id="SM00846">
    <property type="entry name" value="Gp_dh_N"/>
    <property type="match status" value="1"/>
</dbReference>
<feature type="binding site" evidence="5">
    <location>
        <position position="306"/>
    </location>
    <ligand>
        <name>NAD(+)</name>
        <dbReference type="ChEBI" id="CHEBI:57540"/>
    </ligand>
</feature>
<dbReference type="NCBIfam" id="TIGR01546">
    <property type="entry name" value="GAPDH-II_archae"/>
    <property type="match status" value="1"/>
</dbReference>
<reference evidence="7 8" key="1">
    <citation type="submission" date="2019-08" db="EMBL/GenBank/DDBJ databases">
        <authorList>
            <person name="Liang Q."/>
        </authorList>
    </citation>
    <scope>NUCLEOTIDE SEQUENCE [LARGE SCALE GENOMIC DNA]</scope>
    <source>
        <strain evidence="7 8">V1718</strain>
    </source>
</reference>
<dbReference type="SUPFAM" id="SSF55347">
    <property type="entry name" value="Glyceraldehyde-3-phosphate dehydrogenase-like, C-terminal domain"/>
    <property type="match status" value="1"/>
</dbReference>
<evidence type="ECO:0000313" key="7">
    <source>
        <dbReference type="EMBL" id="QED28130.1"/>
    </source>
</evidence>
<dbReference type="AlphaFoldDB" id="A0A5B8XR79"/>
<gene>
    <name evidence="7" type="ORF">FRD01_12990</name>
</gene>
<dbReference type="GO" id="GO:0050661">
    <property type="term" value="F:NADP binding"/>
    <property type="evidence" value="ECO:0007669"/>
    <property type="project" value="InterPro"/>
</dbReference>
<dbReference type="GO" id="GO:0043891">
    <property type="term" value="F:glyceraldehyde-3-phosphate dehydrogenase [NAD(P)+] (phosphorylating) activity"/>
    <property type="evidence" value="ECO:0007669"/>
    <property type="project" value="UniProtKB-EC"/>
</dbReference>
<keyword evidence="1" id="KW-0521">NADP</keyword>
<dbReference type="EC" id="1.2.1.59" evidence="7"/>
<dbReference type="RefSeq" id="WP_146960280.1">
    <property type="nucleotide sequence ID" value="NZ_CP042467.1"/>
</dbReference>
<evidence type="ECO:0000313" key="8">
    <source>
        <dbReference type="Proteomes" id="UP000321595"/>
    </source>
</evidence>
<keyword evidence="8" id="KW-1185">Reference proteome</keyword>
<evidence type="ECO:0000256" key="5">
    <source>
        <dbReference type="PIRSR" id="PIRSR000149-3"/>
    </source>
</evidence>
<dbReference type="InterPro" id="IPR000846">
    <property type="entry name" value="DapB_N"/>
</dbReference>
<dbReference type="Pfam" id="PF02800">
    <property type="entry name" value="Gp_dh_C"/>
    <property type="match status" value="1"/>
</dbReference>
<organism evidence="7 8">
    <name type="scientific">Microvenator marinus</name>
    <dbReference type="NCBI Taxonomy" id="2600177"/>
    <lineage>
        <taxon>Bacteria</taxon>
        <taxon>Deltaproteobacteria</taxon>
        <taxon>Bradymonadales</taxon>
        <taxon>Microvenatoraceae</taxon>
        <taxon>Microvenator</taxon>
    </lineage>
</organism>
<dbReference type="GO" id="GO:0009089">
    <property type="term" value="P:lysine biosynthetic process via diaminopimelate"/>
    <property type="evidence" value="ECO:0007669"/>
    <property type="project" value="InterPro"/>
</dbReference>
<dbReference type="CDD" id="cd18127">
    <property type="entry name" value="GAPDH_II_C"/>
    <property type="match status" value="1"/>
</dbReference>
<dbReference type="InterPro" id="IPR036291">
    <property type="entry name" value="NAD(P)-bd_dom_sf"/>
</dbReference>
<dbReference type="Pfam" id="PF01113">
    <property type="entry name" value="DapB_N"/>
    <property type="match status" value="1"/>
</dbReference>
<dbReference type="NCBIfam" id="NF003251">
    <property type="entry name" value="PRK04207.1"/>
    <property type="match status" value="1"/>
</dbReference>